<dbReference type="PANTHER" id="PTHR35245">
    <property type="match status" value="1"/>
</dbReference>
<comment type="caution">
    <text evidence="2">The sequence shown here is derived from an EMBL/GenBank/DDBJ whole genome shotgun (WGS) entry which is preliminary data.</text>
</comment>
<feature type="compositionally biased region" description="Low complexity" evidence="1">
    <location>
        <begin position="933"/>
        <end position="952"/>
    </location>
</feature>
<proteinExistence type="predicted"/>
<feature type="region of interest" description="Disordered" evidence="1">
    <location>
        <begin position="484"/>
        <end position="507"/>
    </location>
</feature>
<feature type="compositionally biased region" description="Low complexity" evidence="1">
    <location>
        <begin position="1103"/>
        <end position="1128"/>
    </location>
</feature>
<evidence type="ECO:0000256" key="1">
    <source>
        <dbReference type="SAM" id="MobiDB-lite"/>
    </source>
</evidence>
<feature type="region of interest" description="Disordered" evidence="1">
    <location>
        <begin position="1177"/>
        <end position="1198"/>
    </location>
</feature>
<feature type="compositionally biased region" description="Low complexity" evidence="1">
    <location>
        <begin position="1023"/>
        <end position="1038"/>
    </location>
</feature>
<organism evidence="2 3">
    <name type="scientific">Sinanodonta woodiana</name>
    <name type="common">Chinese pond mussel</name>
    <name type="synonym">Anodonta woodiana</name>
    <dbReference type="NCBI Taxonomy" id="1069815"/>
    <lineage>
        <taxon>Eukaryota</taxon>
        <taxon>Metazoa</taxon>
        <taxon>Spiralia</taxon>
        <taxon>Lophotrochozoa</taxon>
        <taxon>Mollusca</taxon>
        <taxon>Bivalvia</taxon>
        <taxon>Autobranchia</taxon>
        <taxon>Heteroconchia</taxon>
        <taxon>Palaeoheterodonta</taxon>
        <taxon>Unionida</taxon>
        <taxon>Unionoidea</taxon>
        <taxon>Unionidae</taxon>
        <taxon>Unioninae</taxon>
        <taxon>Sinanodonta</taxon>
    </lineage>
</organism>
<dbReference type="Proteomes" id="UP001634394">
    <property type="component" value="Unassembled WGS sequence"/>
</dbReference>
<reference evidence="2 3" key="1">
    <citation type="submission" date="2024-11" db="EMBL/GenBank/DDBJ databases">
        <title>Chromosome-level genome assembly of the freshwater bivalve Anodonta woodiana.</title>
        <authorList>
            <person name="Chen X."/>
        </authorList>
    </citation>
    <scope>NUCLEOTIDE SEQUENCE [LARGE SCALE GENOMIC DNA]</scope>
    <source>
        <strain evidence="2">MN2024</strain>
        <tissue evidence="2">Gills</tissue>
    </source>
</reference>
<protein>
    <submittedName>
        <fullName evidence="2">Uncharacterized protein</fullName>
    </submittedName>
</protein>
<feature type="compositionally biased region" description="Polar residues" evidence="1">
    <location>
        <begin position="1182"/>
        <end position="1198"/>
    </location>
</feature>
<feature type="compositionally biased region" description="Polar residues" evidence="1">
    <location>
        <begin position="484"/>
        <end position="502"/>
    </location>
</feature>
<feature type="compositionally biased region" description="Low complexity" evidence="1">
    <location>
        <begin position="999"/>
        <end position="1016"/>
    </location>
</feature>
<feature type="compositionally biased region" description="Low complexity" evidence="1">
    <location>
        <begin position="1071"/>
        <end position="1096"/>
    </location>
</feature>
<keyword evidence="3" id="KW-1185">Reference proteome</keyword>
<feature type="compositionally biased region" description="Polar residues" evidence="1">
    <location>
        <begin position="1039"/>
        <end position="1051"/>
    </location>
</feature>
<feature type="region of interest" description="Disordered" evidence="1">
    <location>
        <begin position="171"/>
        <end position="217"/>
    </location>
</feature>
<name>A0ABD3XJN1_SINWO</name>
<feature type="compositionally biased region" description="Polar residues" evidence="1">
    <location>
        <begin position="171"/>
        <end position="186"/>
    </location>
</feature>
<dbReference type="PANTHER" id="PTHR35245:SF2">
    <property type="entry name" value="DISINTEGRIN DOMAIN-CONTAINING PROTEIN"/>
    <property type="match status" value="1"/>
</dbReference>
<feature type="compositionally biased region" description="Low complexity" evidence="1">
    <location>
        <begin position="975"/>
        <end position="992"/>
    </location>
</feature>
<feature type="compositionally biased region" description="Polar residues" evidence="1">
    <location>
        <begin position="203"/>
        <end position="214"/>
    </location>
</feature>
<dbReference type="EMBL" id="JBJQND010000002">
    <property type="protein sequence ID" value="KAL3885118.1"/>
    <property type="molecule type" value="Genomic_DNA"/>
</dbReference>
<evidence type="ECO:0000313" key="2">
    <source>
        <dbReference type="EMBL" id="KAL3885118.1"/>
    </source>
</evidence>
<gene>
    <name evidence="2" type="ORF">ACJMK2_025216</name>
</gene>
<accession>A0ABD3XJN1</accession>
<evidence type="ECO:0000313" key="3">
    <source>
        <dbReference type="Proteomes" id="UP001634394"/>
    </source>
</evidence>
<feature type="compositionally biased region" description="Low complexity" evidence="1">
    <location>
        <begin position="1135"/>
        <end position="1149"/>
    </location>
</feature>
<feature type="compositionally biased region" description="Low complexity" evidence="1">
    <location>
        <begin position="959"/>
        <end position="968"/>
    </location>
</feature>
<sequence>MIPHFIPHHVKIAHILMNRNQQTDTNSPVILGDIPELPAKEGIFVGGDPTNVMPNDTSNIPVVSFRNAFQRNIAMSDEQVVGNGQQFFEESQNDTAAATTIIGSSSIQSDSYGISDGINTSVNTVDTNNDTPSMQLVSSINDNRGIPMMRAAAEFVDISDAVAMRPIGEFQDQSNQDSKQNESSPTDFAKSVINTDDFGNFGSPASSRSKTANDGQDKPRVLVDIVFPTLRPPVSDANLRPIEKTTINSGEVFSRTNGVSGLNINKQSSSSTTNIGGNSISPELTGVSNFNLPDGQVIEFGGATIQNAPSTNTLRQTVSSNIISVPARSSQKQDMNIQQIGFPKQLVPVVDDRNSGRQNLNGFSDNTLVINGNRPADNANGFNQDTVGRNGQFMSDNQVPFSGRFDENMPNDQQSNTGMLGISSSRGQTVQGNQFINDLTDRMQSGNKIAGGKDSTIIASVQNNMQPINDNFGPANWDIRVRQTTSNGNTNMPNRNGEQNMQGNVNSPNSNMVVMGNQQVAPHQDNERVFTGIIEQGGQQLVTNGQPLGENVGSSIRNGRLTMPNSPETISGNNMISGPNTFNNQFVGQTGPFIQPVMNSNMGPRVQNGRPVNIGQSIPGEAGSDARNAGTFQQGNQASVFNGQSTQTIRSGNIGTVGENGQTSNLNERQVLGMQQSINSNIDTASRDNQARKFNQPMNPQITDNQRMNNQAMTNQNMNSIQPISMQGINLNQQLNNPGVNGLNSLVTGSQGNAMFNQMNIQGLNGINTQVPGGMNGPVVNGMNSQGQSGMNNPGLNVMNSQVTGGMNGPVVNGINTPGLNGINSQVTGAQGNAMFNQMNNQGANRMNSPSINGMTNPGVNGMNNQVGGSQGNSMFTPLNSPGANGVNNQGANRINNPGANGMNTQDTGPQGNTMFNQMNSQGGNGINSPGVNGMNNPGTNGINNPGVNGMNNQGGNGMNNPGVNGMNSQGGNGMNTPGTNGMNNPGVNVMNSQGGNGMNNPGANGMNNPGVNGMNSQGGNGMNNPGANGINNPGVNGMNNQGVNRMTNPGVNGMNIPGVNGVNSQGGNGMNNPGANGMNNPGVNGMNNPGVNGVNSQGGNGMNNPGANGMNNPGANGMNNPGVNAMNSQGGNGMNNPGVNGINNPGVNRMNSQVPGPQGAPMFNQMNSQGLMQIPNGAGAQMNNMGTIQPSNGQVQASGQQINPWMVQGNFQNSMNGVPHSPNDPFTMNSNGGFQGSANMNLNPQQNNNRIRNFDGSFGSPMQQPQQQNPFTNMGQFMPMPFNG</sequence>
<feature type="compositionally biased region" description="Polar residues" evidence="1">
    <location>
        <begin position="901"/>
        <end position="931"/>
    </location>
</feature>
<feature type="region of interest" description="Disordered" evidence="1">
    <location>
        <begin position="901"/>
        <end position="1163"/>
    </location>
</feature>